<dbReference type="AlphaFoldDB" id="A0A926D837"/>
<proteinExistence type="predicted"/>
<dbReference type="Gene3D" id="2.60.120.1390">
    <property type="match status" value="1"/>
</dbReference>
<evidence type="ECO:0000313" key="1">
    <source>
        <dbReference type="EMBL" id="MBC8532574.1"/>
    </source>
</evidence>
<sequence>MKTQWIGSGLGNLPILVKGRSGMVSAENPTGEKGRAAMTGSHLGPTRKGCPCIANLKQGETATILALDGPGVIEHIFITVTDRTEKNYYVLRDLVLRMYWDGEETPSVESPLGDFFCNGFGATCNVNSMPIVCNPTRGLNCYFQMPFHKSAKITIENQHPVDIPNFFWEIDFCQYEELPENIGYFHAQWRRDPLTTLQKDYVILDGVKGSGHYIGTYMALQSLERYWWGEGEVKFYIDGDDPYPSIAGTGVEDYFGGAWGFPGEVNGEPVEETFNTPFMGYPYYSNKMHFRYEQYVRDVPPMRGMYRWHILDPIRFSNDLKVTVQQIGWGINGYFERQDDLATVAYWYQSEPHGKFPILPEAIKRWPR</sequence>
<gene>
    <name evidence="1" type="ORF">IAG03_00870</name>
</gene>
<dbReference type="InterPro" id="IPR021345">
    <property type="entry name" value="DUF2961"/>
</dbReference>
<dbReference type="Proteomes" id="UP000651482">
    <property type="component" value="Unassembled WGS sequence"/>
</dbReference>
<organism evidence="1 2">
    <name type="scientific">Yeguia hominis</name>
    <dbReference type="NCBI Taxonomy" id="2763662"/>
    <lineage>
        <taxon>Bacteria</taxon>
        <taxon>Bacillati</taxon>
        <taxon>Bacillota</taxon>
        <taxon>Clostridia</taxon>
        <taxon>Eubacteriales</taxon>
        <taxon>Yeguiaceae</taxon>
        <taxon>Yeguia</taxon>
    </lineage>
</organism>
<comment type="caution">
    <text evidence="1">The sequence shown here is derived from an EMBL/GenBank/DDBJ whole genome shotgun (WGS) entry which is preliminary data.</text>
</comment>
<evidence type="ECO:0000313" key="2">
    <source>
        <dbReference type="Proteomes" id="UP000651482"/>
    </source>
</evidence>
<dbReference type="RefSeq" id="WP_249317776.1">
    <property type="nucleotide sequence ID" value="NZ_JACRSN010000001.1"/>
</dbReference>
<name>A0A926D837_9FIRM</name>
<accession>A0A926D837</accession>
<reference evidence="1" key="1">
    <citation type="submission" date="2020-08" db="EMBL/GenBank/DDBJ databases">
        <title>Genome public.</title>
        <authorList>
            <person name="Liu C."/>
            <person name="Sun Q."/>
        </authorList>
    </citation>
    <scope>NUCLEOTIDE SEQUENCE</scope>
    <source>
        <strain evidence="1">NSJ-40</strain>
    </source>
</reference>
<protein>
    <submittedName>
        <fullName evidence="1">DUF2961 domain-containing protein</fullName>
    </submittedName>
</protein>
<keyword evidence="2" id="KW-1185">Reference proteome</keyword>
<dbReference type="EMBL" id="JACRSN010000001">
    <property type="protein sequence ID" value="MBC8532574.1"/>
    <property type="molecule type" value="Genomic_DNA"/>
</dbReference>
<dbReference type="Pfam" id="PF11175">
    <property type="entry name" value="DUF2961"/>
    <property type="match status" value="1"/>
</dbReference>